<sequence>MTIATKGQSDDSDYSGAHDAWHAKIHHTAAGSVRADALCSALLLAQ</sequence>
<comment type="caution">
    <text evidence="1">The sequence shown here is derived from an EMBL/GenBank/DDBJ whole genome shotgun (WGS) entry which is preliminary data.</text>
</comment>
<dbReference type="Proteomes" id="UP000295146">
    <property type="component" value="Unassembled WGS sequence"/>
</dbReference>
<keyword evidence="2" id="KW-1185">Reference proteome</keyword>
<evidence type="ECO:0000313" key="2">
    <source>
        <dbReference type="Proteomes" id="UP000295146"/>
    </source>
</evidence>
<gene>
    <name evidence="1" type="ORF">EV653_0068</name>
</gene>
<organism evidence="1 2">
    <name type="scientific">Kribbella pratensis</name>
    <dbReference type="NCBI Taxonomy" id="2512112"/>
    <lineage>
        <taxon>Bacteria</taxon>
        <taxon>Bacillati</taxon>
        <taxon>Actinomycetota</taxon>
        <taxon>Actinomycetes</taxon>
        <taxon>Propionibacteriales</taxon>
        <taxon>Kribbellaceae</taxon>
        <taxon>Kribbella</taxon>
    </lineage>
</organism>
<dbReference type="EMBL" id="SODP01000001">
    <property type="protein sequence ID" value="TDW74960.1"/>
    <property type="molecule type" value="Genomic_DNA"/>
</dbReference>
<evidence type="ECO:0000313" key="1">
    <source>
        <dbReference type="EMBL" id="TDW74960.1"/>
    </source>
</evidence>
<name>A0A4R8CF90_9ACTN</name>
<protein>
    <submittedName>
        <fullName evidence="1">Uncharacterized protein</fullName>
    </submittedName>
</protein>
<accession>A0A4R8CF90</accession>
<dbReference type="AlphaFoldDB" id="A0A4R8CF90"/>
<reference evidence="1 2" key="1">
    <citation type="submission" date="2019-03" db="EMBL/GenBank/DDBJ databases">
        <title>Genomic Encyclopedia of Type Strains, Phase III (KMG-III): the genomes of soil and plant-associated and newly described type strains.</title>
        <authorList>
            <person name="Whitman W."/>
        </authorList>
    </citation>
    <scope>NUCLEOTIDE SEQUENCE [LARGE SCALE GENOMIC DNA]</scope>
    <source>
        <strain evidence="1 2">VKM Ac-2573</strain>
    </source>
</reference>
<proteinExistence type="predicted"/>